<evidence type="ECO:0000313" key="1">
    <source>
        <dbReference type="EMBL" id="QPR71255.1"/>
    </source>
</evidence>
<organism evidence="1 2">
    <name type="scientific">Bacillus licheniformis</name>
    <dbReference type="NCBI Taxonomy" id="1402"/>
    <lineage>
        <taxon>Bacteria</taxon>
        <taxon>Bacillati</taxon>
        <taxon>Bacillota</taxon>
        <taxon>Bacilli</taxon>
        <taxon>Bacillales</taxon>
        <taxon>Bacillaceae</taxon>
        <taxon>Bacillus</taxon>
    </lineage>
</organism>
<proteinExistence type="predicted"/>
<evidence type="ECO:0000313" key="2">
    <source>
        <dbReference type="Proteomes" id="UP000595038"/>
    </source>
</evidence>
<sequence>MQLSEIKVLRLFKQEYLMVKLQQEIGSKEQAQDIINNKRAKYEGKTMQGHHSYSASKFPHLSDKGEVIYPATTREHLHRWHGGKLQK</sequence>
<gene>
    <name evidence="1" type="ORF">I6G80_15575</name>
</gene>
<reference evidence="1 2" key="1">
    <citation type="submission" date="2020-12" db="EMBL/GenBank/DDBJ databases">
        <title>FDA dAtabase for Regulatory Grade micrObial Sequences (FDA-ARGOS): Supporting development and validation of Infectious Disease Dx tests.</title>
        <authorList>
            <person name="Nelson B."/>
            <person name="Plummer A."/>
            <person name="Tallon L."/>
            <person name="Sadzewicz L."/>
            <person name="Zhao X."/>
            <person name="Boylan J."/>
            <person name="Ott S."/>
            <person name="Bowen H."/>
            <person name="Vavikolanu K."/>
            <person name="Mehta A."/>
            <person name="Aluvathingal J."/>
            <person name="Nadendla S."/>
            <person name="Myers T."/>
            <person name="Yan Y."/>
            <person name="Sichtig H."/>
        </authorList>
    </citation>
    <scope>NUCLEOTIDE SEQUENCE [LARGE SCALE GENOMIC DNA]</scope>
    <source>
        <strain evidence="1 2">FDAARGOS_923</strain>
    </source>
</reference>
<dbReference type="EMBL" id="CP065647">
    <property type="protein sequence ID" value="QPR71255.1"/>
    <property type="molecule type" value="Genomic_DNA"/>
</dbReference>
<dbReference type="Proteomes" id="UP000595038">
    <property type="component" value="Chromosome"/>
</dbReference>
<accession>A0AB37GFV9</accession>
<dbReference type="AlphaFoldDB" id="A0AB37GFV9"/>
<name>A0AB37GFV9_BACLI</name>
<protein>
    <submittedName>
        <fullName evidence="1">Uncharacterized protein</fullName>
    </submittedName>
</protein>
<dbReference type="RefSeq" id="WP_042886090.1">
    <property type="nucleotide sequence ID" value="NZ_CP032538.1"/>
</dbReference>